<comment type="caution">
    <text evidence="3">The sequence shown here is derived from an EMBL/GenBank/DDBJ whole genome shotgun (WGS) entry which is preliminary data.</text>
</comment>
<organism evidence="3 4">
    <name type="scientific">Sparassis crispa</name>
    <dbReference type="NCBI Taxonomy" id="139825"/>
    <lineage>
        <taxon>Eukaryota</taxon>
        <taxon>Fungi</taxon>
        <taxon>Dikarya</taxon>
        <taxon>Basidiomycota</taxon>
        <taxon>Agaricomycotina</taxon>
        <taxon>Agaricomycetes</taxon>
        <taxon>Polyporales</taxon>
        <taxon>Sparassidaceae</taxon>
        <taxon>Sparassis</taxon>
    </lineage>
</organism>
<dbReference type="OrthoDB" id="2800708at2759"/>
<feature type="region of interest" description="Disordered" evidence="2">
    <location>
        <begin position="274"/>
        <end position="321"/>
    </location>
</feature>
<feature type="region of interest" description="Disordered" evidence="2">
    <location>
        <begin position="588"/>
        <end position="611"/>
    </location>
</feature>
<feature type="compositionally biased region" description="Pro residues" evidence="2">
    <location>
        <begin position="299"/>
        <end position="309"/>
    </location>
</feature>
<dbReference type="RefSeq" id="XP_027617093.1">
    <property type="nucleotide sequence ID" value="XM_027761292.1"/>
</dbReference>
<feature type="region of interest" description="Disordered" evidence="2">
    <location>
        <begin position="375"/>
        <end position="398"/>
    </location>
</feature>
<dbReference type="InParanoid" id="A0A401GVG2"/>
<evidence type="ECO:0000313" key="3">
    <source>
        <dbReference type="EMBL" id="GBE86180.1"/>
    </source>
</evidence>
<dbReference type="PANTHER" id="PTHR43941:SF1">
    <property type="entry name" value="STRUCTURAL MAINTENANCE OF CHROMOSOMES PROTEIN 2"/>
    <property type="match status" value="1"/>
</dbReference>
<reference evidence="3 4" key="1">
    <citation type="journal article" date="2018" name="Sci. Rep.">
        <title>Genome sequence of the cauliflower mushroom Sparassis crispa (Hanabiratake) and its association with beneficial usage.</title>
        <authorList>
            <person name="Kiyama R."/>
            <person name="Furutani Y."/>
            <person name="Kawaguchi K."/>
            <person name="Nakanishi T."/>
        </authorList>
    </citation>
    <scope>NUCLEOTIDE SEQUENCE [LARGE SCALE GENOMIC DNA]</scope>
</reference>
<feature type="coiled-coil region" evidence="1">
    <location>
        <begin position="412"/>
        <end position="446"/>
    </location>
</feature>
<dbReference type="Proteomes" id="UP000287166">
    <property type="component" value="Unassembled WGS sequence"/>
</dbReference>
<evidence type="ECO:0000256" key="1">
    <source>
        <dbReference type="SAM" id="Coils"/>
    </source>
</evidence>
<dbReference type="PANTHER" id="PTHR43941">
    <property type="entry name" value="STRUCTURAL MAINTENANCE OF CHROMOSOMES PROTEIN 2"/>
    <property type="match status" value="1"/>
</dbReference>
<evidence type="ECO:0000313" key="4">
    <source>
        <dbReference type="Proteomes" id="UP000287166"/>
    </source>
</evidence>
<feature type="coiled-coil region" evidence="1">
    <location>
        <begin position="55"/>
        <end position="96"/>
    </location>
</feature>
<sequence>MGNKQHRDAAEKDEHIAMLEAQIEVHAAHTSQMHARLLSTLDAMDALRTAHSRELKAERRAIERLSTKLDHYLEDLKRAEAKRDEMEEITSVLLEKVELSKDYALWPRSQIHLTSPLEPLHEQQGPFPSGDAKVLQMYASAVVASLQLELDAERRAHVQTRDQAESDLISLNAQLARREAELETCIVHPCHDQPTAGPSSLRLTTQMSTEDKLPPAVAMFTREEAIKVLEITAAKNHALEIEVKELVETLEKARQAQNTPEPQPVPVDRFHTFAGPRDHVGMFPSQAHDSPRLNSPSTPALPPSSPGLPPFVQSTQASPSPYSLAQNIANPSPHASPGQTLVLVRLEEQIKAFATEIDRFKTERDTLGAVLVEGRKKDHDSGTGGNPQIHLRQPSHTEEEYTRLVRSEDALRHELDAVRDSWKKREDELQREIETLQQALSTVTLEHSVTISAAPYANRQSVPEKTNTALTDILDDDKAEVSMELATPLQPTIISLQVDDNHRTDECRSSLYIPLPPSPSLASSTPPSLPNPQIVFPTAASPRPPRQAEGDAAGRLDEIERELALARMELEERDEALRELREFVGQLREMVEASEEPEPDGEQQRGDGDGG</sequence>
<evidence type="ECO:0000256" key="2">
    <source>
        <dbReference type="SAM" id="MobiDB-lite"/>
    </source>
</evidence>
<feature type="compositionally biased region" description="Acidic residues" evidence="2">
    <location>
        <begin position="592"/>
        <end position="601"/>
    </location>
</feature>
<accession>A0A401GVG2</accession>
<dbReference type="GeneID" id="38783097"/>
<feature type="compositionally biased region" description="Basic and acidic residues" evidence="2">
    <location>
        <begin position="602"/>
        <end position="611"/>
    </location>
</feature>
<name>A0A401GVG2_9APHY</name>
<dbReference type="STRING" id="139825.A0A401GVG2"/>
<keyword evidence="1" id="KW-0175">Coiled coil</keyword>
<keyword evidence="4" id="KW-1185">Reference proteome</keyword>
<proteinExistence type="predicted"/>
<feature type="compositionally biased region" description="Polar residues" evidence="2">
    <location>
        <begin position="312"/>
        <end position="321"/>
    </location>
</feature>
<feature type="compositionally biased region" description="Basic and acidic residues" evidence="2">
    <location>
        <begin position="546"/>
        <end position="555"/>
    </location>
</feature>
<dbReference type="EMBL" id="BFAD01000009">
    <property type="protein sequence ID" value="GBE86180.1"/>
    <property type="molecule type" value="Genomic_DNA"/>
</dbReference>
<gene>
    <name evidence="3" type="ORF">SCP_0900580</name>
</gene>
<dbReference type="AlphaFoldDB" id="A0A401GVG2"/>
<protein>
    <submittedName>
        <fullName evidence="3">Uncharacterized protein</fullName>
    </submittedName>
</protein>
<feature type="region of interest" description="Disordered" evidence="2">
    <location>
        <begin position="515"/>
        <end position="555"/>
    </location>
</feature>